<dbReference type="eggNOG" id="KOG2227">
    <property type="taxonomic scope" value="Eukaryota"/>
</dbReference>
<feature type="compositionally biased region" description="Basic and acidic residues" evidence="3">
    <location>
        <begin position="68"/>
        <end position="82"/>
    </location>
</feature>
<dbReference type="GO" id="GO:0006270">
    <property type="term" value="P:DNA replication initiation"/>
    <property type="evidence" value="ECO:0007669"/>
    <property type="project" value="UniProtKB-UniRule"/>
</dbReference>
<dbReference type="InParanoid" id="F0XKN1"/>
<keyword evidence="1" id="KW-0235">DNA replication</keyword>
<dbReference type="SUPFAM" id="SSF52540">
    <property type="entry name" value="P-loop containing nucleoside triphosphate hydrolases"/>
    <property type="match status" value="1"/>
</dbReference>
<dbReference type="Gene3D" id="3.40.50.300">
    <property type="entry name" value="P-loop containing nucleotide triphosphate hydrolases"/>
    <property type="match status" value="1"/>
</dbReference>
<dbReference type="RefSeq" id="XP_014171147.1">
    <property type="nucleotide sequence ID" value="XM_014315672.1"/>
</dbReference>
<dbReference type="GO" id="GO:0051301">
    <property type="term" value="P:cell division"/>
    <property type="evidence" value="ECO:0007669"/>
    <property type="project" value="UniProtKB-UniRule"/>
</dbReference>
<dbReference type="GO" id="GO:0005634">
    <property type="term" value="C:nucleus"/>
    <property type="evidence" value="ECO:0007669"/>
    <property type="project" value="TreeGrafter"/>
</dbReference>
<evidence type="ECO:0000256" key="3">
    <source>
        <dbReference type="SAM" id="MobiDB-lite"/>
    </source>
</evidence>
<gene>
    <name evidence="6" type="ORF">CMQ_8131</name>
</gene>
<dbReference type="Pfam" id="PF13191">
    <property type="entry name" value="AAA_16"/>
    <property type="match status" value="1"/>
</dbReference>
<accession>F0XKN1</accession>
<protein>
    <recommendedName>
        <fullName evidence="2">Cell division control protein</fullName>
    </recommendedName>
</protein>
<reference evidence="6 7" key="1">
    <citation type="journal article" date="2011" name="Proc. Natl. Acad. Sci. U.S.A.">
        <title>Genome and transcriptome analyses of the mountain pine beetle-fungal symbiont Grosmannia clavigera, a lodgepole pine pathogen.</title>
        <authorList>
            <person name="DiGuistini S."/>
            <person name="Wang Y."/>
            <person name="Liao N.Y."/>
            <person name="Taylor G."/>
            <person name="Tanguay P."/>
            <person name="Feau N."/>
            <person name="Henrissat B."/>
            <person name="Chan S.K."/>
            <person name="Hesse-Orce U."/>
            <person name="Alamouti S.M."/>
            <person name="Tsui C.K.M."/>
            <person name="Docking R.T."/>
            <person name="Levasseur A."/>
            <person name="Haridas S."/>
            <person name="Robertson G."/>
            <person name="Birol I."/>
            <person name="Holt R.A."/>
            <person name="Marra M.A."/>
            <person name="Hamelin R.C."/>
            <person name="Hirst M."/>
            <person name="Jones S.J.M."/>
            <person name="Bohlmann J."/>
            <person name="Breuil C."/>
        </authorList>
    </citation>
    <scope>NUCLEOTIDE SEQUENCE [LARGE SCALE GENOMIC DNA]</scope>
    <source>
        <strain evidence="7">kw1407 / UAMH 11150</strain>
    </source>
</reference>
<dbReference type="GO" id="GO:0003688">
    <property type="term" value="F:DNA replication origin binding"/>
    <property type="evidence" value="ECO:0007669"/>
    <property type="project" value="TreeGrafter"/>
</dbReference>
<keyword evidence="6" id="KW-0131">Cell cycle</keyword>
<dbReference type="Proteomes" id="UP000007796">
    <property type="component" value="Unassembled WGS sequence"/>
</dbReference>
<dbReference type="HOGENOM" id="CLU_012774_2_0_1"/>
<dbReference type="AlphaFoldDB" id="F0XKN1"/>
<dbReference type="STRING" id="655863.F0XKN1"/>
<dbReference type="Pfam" id="PF22606">
    <property type="entry name" value="Cdc6-ORC-like_ATPase_lid"/>
    <property type="match status" value="1"/>
</dbReference>
<dbReference type="PANTHER" id="PTHR10763">
    <property type="entry name" value="CELL DIVISION CONTROL PROTEIN 6-RELATED"/>
    <property type="match status" value="1"/>
</dbReference>
<keyword evidence="6" id="KW-0132">Cell division</keyword>
<proteinExistence type="inferred from homology"/>
<evidence type="ECO:0000313" key="6">
    <source>
        <dbReference type="EMBL" id="EFX01665.1"/>
    </source>
</evidence>
<dbReference type="PIRSF" id="PIRSF001767">
    <property type="entry name" value="Cdc6"/>
    <property type="match status" value="1"/>
</dbReference>
<evidence type="ECO:0000259" key="5">
    <source>
        <dbReference type="Pfam" id="PF22606"/>
    </source>
</evidence>
<evidence type="ECO:0000256" key="1">
    <source>
        <dbReference type="ARBA" id="ARBA00022705"/>
    </source>
</evidence>
<dbReference type="OrthoDB" id="1926878at2759"/>
<dbReference type="Gene3D" id="1.10.8.60">
    <property type="match status" value="1"/>
</dbReference>
<feature type="compositionally biased region" description="Low complexity" evidence="3">
    <location>
        <begin position="104"/>
        <end position="120"/>
    </location>
</feature>
<sequence length="694" mass="74307">MTVTSLVKRSRVSAIDDSDIPLKRVRRQTRSFVVINDENQDPKNVSFEAALSADVSLACQTSPRKPKKTDAESSSKSPEKSPARSAVPLTPSTPRFRDGLASRISSVAISSPATPTTPVTPRHRVMSVGRLSRRMTPRGVPGTPMTPAAAQTVYHKARQLFSRSSGTGALIGRDEERTRLCDFLEEHCAAETDKKTSNGSCLYVSGPPGTGKSAMVTEMTDKVCAETAGVRKAYVNCMSIRSSGDLYNTLLRLLSSEDGTADESGTADTTEADAINTLQAMFLPKKGKKAASTAVGADTFLVVLDEIDHIVTLDLESLYRVIEWSMLKTSRLVLVGIANALDLTDRFLPRLKSRNLQPELLPFLPYTAAQIKNIIVTRLRSTLPSDSAATADFLPFFHPAAVELCSRKVASQTGDLRKAFEILRRALGLAEAEAKEKCLNEAREAAGLTMTPTKKRPLGENVNLASSLSPFKRAASGMATPSTSTWLTWAKGLTVETAPRVSIGHLNKVTSAAFGNGAQQRLRGLNLQQKAALCALSALEKWNRETHAQKLQATPSAKLSKLIHAPKAGPKAATKSVRGGASAAPTIKMLFDTYCKMCKCDAVLHPLSSSEFREVVGSLETLSLVTAVDGRTGSFAVLQTTPRGRRSTKGAAMTGVAGDEKQVASCVGEKELQQALEGPGADILLNILSGEALD</sequence>
<organism evidence="7">
    <name type="scientific">Grosmannia clavigera (strain kw1407 / UAMH 11150)</name>
    <name type="common">Blue stain fungus</name>
    <name type="synonym">Graphiocladiella clavigera</name>
    <dbReference type="NCBI Taxonomy" id="655863"/>
    <lineage>
        <taxon>Eukaryota</taxon>
        <taxon>Fungi</taxon>
        <taxon>Dikarya</taxon>
        <taxon>Ascomycota</taxon>
        <taxon>Pezizomycotina</taxon>
        <taxon>Sordariomycetes</taxon>
        <taxon>Sordariomycetidae</taxon>
        <taxon>Ophiostomatales</taxon>
        <taxon>Ophiostomataceae</taxon>
        <taxon>Leptographium</taxon>
    </lineage>
</organism>
<feature type="domain" description="Cdc6/ORC1-like ATPase lid" evidence="5">
    <location>
        <begin position="366"/>
        <end position="433"/>
    </location>
</feature>
<keyword evidence="7" id="KW-1185">Reference proteome</keyword>
<feature type="domain" description="Orc1-like AAA ATPase" evidence="4">
    <location>
        <begin position="170"/>
        <end position="318"/>
    </location>
</feature>
<dbReference type="InterPro" id="IPR016314">
    <property type="entry name" value="Cdc6/18"/>
</dbReference>
<evidence type="ECO:0000259" key="4">
    <source>
        <dbReference type="Pfam" id="PF13191"/>
    </source>
</evidence>
<name>F0XKN1_GROCL</name>
<dbReference type="GO" id="GO:0033314">
    <property type="term" value="P:mitotic DNA replication checkpoint signaling"/>
    <property type="evidence" value="ECO:0007669"/>
    <property type="project" value="TreeGrafter"/>
</dbReference>
<dbReference type="InterPro" id="IPR054425">
    <property type="entry name" value="Cdc6_ORC1-like_ATPase_lid"/>
</dbReference>
<dbReference type="GeneID" id="25981753"/>
<dbReference type="PANTHER" id="PTHR10763:SF26">
    <property type="entry name" value="CELL DIVISION CONTROL PROTEIN 6 HOMOLOG"/>
    <property type="match status" value="1"/>
</dbReference>
<dbReference type="FunCoup" id="F0XKN1">
    <property type="interactions" value="934"/>
</dbReference>
<dbReference type="InterPro" id="IPR027417">
    <property type="entry name" value="P-loop_NTPase"/>
</dbReference>
<dbReference type="EMBL" id="GL629788">
    <property type="protein sequence ID" value="EFX01665.1"/>
    <property type="molecule type" value="Genomic_DNA"/>
</dbReference>
<evidence type="ECO:0000256" key="2">
    <source>
        <dbReference type="PIRNR" id="PIRNR001767"/>
    </source>
</evidence>
<feature type="region of interest" description="Disordered" evidence="3">
    <location>
        <begin position="58"/>
        <end position="126"/>
    </location>
</feature>
<dbReference type="InterPro" id="IPR041664">
    <property type="entry name" value="AAA_16"/>
</dbReference>
<comment type="similarity">
    <text evidence="2">Belongs to the CDC6/cdc18 family.</text>
</comment>
<evidence type="ECO:0000313" key="7">
    <source>
        <dbReference type="Proteomes" id="UP000007796"/>
    </source>
</evidence>
<dbReference type="InterPro" id="IPR050311">
    <property type="entry name" value="ORC1/CDC6"/>
</dbReference>